<protein>
    <submittedName>
        <fullName evidence="4">3-hydroxyacyl-CoA dehydrogenase family protein</fullName>
    </submittedName>
</protein>
<evidence type="ECO:0000256" key="1">
    <source>
        <dbReference type="ARBA" id="ARBA00023002"/>
    </source>
</evidence>
<sequence>MSHLDRFKNISVIGAAGKMGSGILLMNVLHATKLMHHAPYLGQTFVINAIDQNFERLLGLMNYLKEQLQKWAEKNIVELRKLYANRAHLIDNKDIIEAFVFEALSLVKPSINMEAAYHSTLVFEAIIEDETIKSSVLKQINDNNPHEPFFLTNTSAIPIEVLNQKAQLDGRIIGCHFYNPPAVQKLIEVVELKDGHPELSKIVDGFARHMDKLIVPSFDVAGFVGNGFFMREILFAEKMYNDLRKELDAQQALLITDKVSHELMMRPMGIFQLVDYVGIDVCVLIMKVMNTYLDEEIVSPLLTSLLEKGVRGGQHHDGSQKEGLFRYEKGRPVELYDIDADKYVGIETPALEADEYLSVRTKVYSWNQLSRSKYREQHLKETFEQLAGEYSRGARLLKTYMAAMKALGLQLKEDGVTASTDYVNAVMMNGFYHLYGPVNDYNF</sequence>
<dbReference type="GO" id="GO:0006631">
    <property type="term" value="P:fatty acid metabolic process"/>
    <property type="evidence" value="ECO:0007669"/>
    <property type="project" value="InterPro"/>
</dbReference>
<dbReference type="InterPro" id="IPR006108">
    <property type="entry name" value="3HC_DH_C"/>
</dbReference>
<dbReference type="InterPro" id="IPR008927">
    <property type="entry name" value="6-PGluconate_DH-like_C_sf"/>
</dbReference>
<comment type="caution">
    <text evidence="4">The sequence shown here is derived from an EMBL/GenBank/DDBJ whole genome shotgun (WGS) entry which is preliminary data.</text>
</comment>
<dbReference type="InterPro" id="IPR006176">
    <property type="entry name" value="3-OHacyl-CoA_DH_NAD-bd"/>
</dbReference>
<dbReference type="GO" id="GO:0070403">
    <property type="term" value="F:NAD+ binding"/>
    <property type="evidence" value="ECO:0007669"/>
    <property type="project" value="InterPro"/>
</dbReference>
<dbReference type="Pfam" id="PF02737">
    <property type="entry name" value="3HCDH_N"/>
    <property type="match status" value="1"/>
</dbReference>
<evidence type="ECO:0000259" key="2">
    <source>
        <dbReference type="Pfam" id="PF00725"/>
    </source>
</evidence>
<gene>
    <name evidence="4" type="ORF">KDU71_02385</name>
</gene>
<feature type="domain" description="3-hydroxyacyl-CoA dehydrogenase NAD binding" evidence="3">
    <location>
        <begin position="62"/>
        <end position="215"/>
    </location>
</feature>
<dbReference type="SUPFAM" id="SSF51735">
    <property type="entry name" value="NAD(P)-binding Rossmann-fold domains"/>
    <property type="match status" value="1"/>
</dbReference>
<evidence type="ECO:0000313" key="4">
    <source>
        <dbReference type="EMBL" id="MBR8534392.1"/>
    </source>
</evidence>
<dbReference type="PANTHER" id="PTHR48075">
    <property type="entry name" value="3-HYDROXYACYL-COA DEHYDROGENASE FAMILY PROTEIN"/>
    <property type="match status" value="1"/>
</dbReference>
<dbReference type="Pfam" id="PF00725">
    <property type="entry name" value="3HCDH"/>
    <property type="match status" value="1"/>
</dbReference>
<dbReference type="EMBL" id="JAGTAR010000002">
    <property type="protein sequence ID" value="MBR8534392.1"/>
    <property type="molecule type" value="Genomic_DNA"/>
</dbReference>
<organism evidence="4 5">
    <name type="scientific">Carboxylicivirga sediminis</name>
    <dbReference type="NCBI Taxonomy" id="2006564"/>
    <lineage>
        <taxon>Bacteria</taxon>
        <taxon>Pseudomonadati</taxon>
        <taxon>Bacteroidota</taxon>
        <taxon>Bacteroidia</taxon>
        <taxon>Marinilabiliales</taxon>
        <taxon>Marinilabiliaceae</taxon>
        <taxon>Carboxylicivirga</taxon>
    </lineage>
</organism>
<dbReference type="Gene3D" id="1.10.1040.50">
    <property type="match status" value="1"/>
</dbReference>
<feature type="domain" description="3-hydroxyacyl-CoA dehydrogenase C-terminal" evidence="2">
    <location>
        <begin position="257"/>
        <end position="318"/>
    </location>
</feature>
<dbReference type="Proteomes" id="UP000679220">
    <property type="component" value="Unassembled WGS sequence"/>
</dbReference>
<keyword evidence="1" id="KW-0560">Oxidoreductase</keyword>
<accession>A0A941F0W0</accession>
<keyword evidence="5" id="KW-1185">Reference proteome</keyword>
<dbReference type="InterPro" id="IPR036291">
    <property type="entry name" value="NAD(P)-bd_dom_sf"/>
</dbReference>
<evidence type="ECO:0000259" key="3">
    <source>
        <dbReference type="Pfam" id="PF02737"/>
    </source>
</evidence>
<evidence type="ECO:0000313" key="5">
    <source>
        <dbReference type="Proteomes" id="UP000679220"/>
    </source>
</evidence>
<dbReference type="SUPFAM" id="SSF48179">
    <property type="entry name" value="6-phosphogluconate dehydrogenase C-terminal domain-like"/>
    <property type="match status" value="1"/>
</dbReference>
<reference evidence="4" key="1">
    <citation type="journal article" date="2018" name="Int. J. Syst. Evol. Microbiol.">
        <title>Carboxylicivirga sediminis sp. nov., isolated from coastal sediment.</title>
        <authorList>
            <person name="Wang F.Q."/>
            <person name="Ren L.H."/>
            <person name="Zou R.J."/>
            <person name="Sun Y.Z."/>
            <person name="Liu X.J."/>
            <person name="Jiang F."/>
            <person name="Liu L.J."/>
        </authorList>
    </citation>
    <scope>NUCLEOTIDE SEQUENCE</scope>
    <source>
        <strain evidence="4">JR1</strain>
    </source>
</reference>
<dbReference type="Gene3D" id="3.40.50.720">
    <property type="entry name" value="NAD(P)-binding Rossmann-like Domain"/>
    <property type="match status" value="1"/>
</dbReference>
<proteinExistence type="predicted"/>
<reference evidence="4" key="2">
    <citation type="submission" date="2021-04" db="EMBL/GenBank/DDBJ databases">
        <authorList>
            <person name="Zhang T."/>
            <person name="Zhang Y."/>
            <person name="Lu D."/>
            <person name="Zuo D."/>
            <person name="Du Z."/>
        </authorList>
    </citation>
    <scope>NUCLEOTIDE SEQUENCE</scope>
    <source>
        <strain evidence="4">JR1</strain>
    </source>
</reference>
<dbReference type="RefSeq" id="WP_212188296.1">
    <property type="nucleotide sequence ID" value="NZ_JAGTAR010000002.1"/>
</dbReference>
<dbReference type="PANTHER" id="PTHR48075:SF5">
    <property type="entry name" value="3-HYDROXYBUTYRYL-COA DEHYDROGENASE"/>
    <property type="match status" value="1"/>
</dbReference>
<dbReference type="AlphaFoldDB" id="A0A941F0W0"/>
<dbReference type="GO" id="GO:0016616">
    <property type="term" value="F:oxidoreductase activity, acting on the CH-OH group of donors, NAD or NADP as acceptor"/>
    <property type="evidence" value="ECO:0007669"/>
    <property type="project" value="InterPro"/>
</dbReference>
<name>A0A941F0W0_9BACT</name>